<comment type="caution">
    <text evidence="1">The sequence shown here is derived from an EMBL/GenBank/DDBJ whole genome shotgun (WGS) entry which is preliminary data.</text>
</comment>
<evidence type="ECO:0000313" key="1">
    <source>
        <dbReference type="EMBL" id="KAK3710113.1"/>
    </source>
</evidence>
<evidence type="ECO:0000313" key="2">
    <source>
        <dbReference type="Proteomes" id="UP001281147"/>
    </source>
</evidence>
<accession>A0ACC3N5I1</accession>
<keyword evidence="2" id="KW-1185">Reference proteome</keyword>
<protein>
    <submittedName>
        <fullName evidence="1">Uncharacterized protein</fullName>
    </submittedName>
</protein>
<dbReference type="Proteomes" id="UP001281147">
    <property type="component" value="Unassembled WGS sequence"/>
</dbReference>
<dbReference type="EMBL" id="JAUTXU010000087">
    <property type="protein sequence ID" value="KAK3710113.1"/>
    <property type="molecule type" value="Genomic_DNA"/>
</dbReference>
<sequence length="134" mass="15145">MIPVITWRKDRPPVERKTACQHKLADAPEWTIISLEVSYPPDGSTPPHRHGGANVFAYVLEGEVLSGMNDEEPEICRPGESWYEPPGCRHRVSDNNSTTERAKFMATFLIKTEVLEREGPGILVQIEPEYLAQM</sequence>
<reference evidence="1" key="1">
    <citation type="submission" date="2023-07" db="EMBL/GenBank/DDBJ databases">
        <title>Black Yeasts Isolated from many extreme environments.</title>
        <authorList>
            <person name="Coleine C."/>
            <person name="Stajich J.E."/>
            <person name="Selbmann L."/>
        </authorList>
    </citation>
    <scope>NUCLEOTIDE SEQUENCE</scope>
    <source>
        <strain evidence="1">CCFEE 5714</strain>
    </source>
</reference>
<organism evidence="1 2">
    <name type="scientific">Vermiconidia calcicola</name>
    <dbReference type="NCBI Taxonomy" id="1690605"/>
    <lineage>
        <taxon>Eukaryota</taxon>
        <taxon>Fungi</taxon>
        <taxon>Dikarya</taxon>
        <taxon>Ascomycota</taxon>
        <taxon>Pezizomycotina</taxon>
        <taxon>Dothideomycetes</taxon>
        <taxon>Dothideomycetidae</taxon>
        <taxon>Mycosphaerellales</taxon>
        <taxon>Extremaceae</taxon>
        <taxon>Vermiconidia</taxon>
    </lineage>
</organism>
<name>A0ACC3N5I1_9PEZI</name>
<gene>
    <name evidence="1" type="ORF">LTR37_010544</name>
</gene>
<proteinExistence type="predicted"/>